<reference evidence="12" key="2">
    <citation type="submission" date="2025-09" db="UniProtKB">
        <authorList>
            <consortium name="Ensembl"/>
        </authorList>
    </citation>
    <scope>IDENTIFICATION</scope>
</reference>
<dbReference type="PROSITE" id="PS50835">
    <property type="entry name" value="IG_LIKE"/>
    <property type="match status" value="2"/>
</dbReference>
<evidence type="ECO:0008006" key="14">
    <source>
        <dbReference type="Google" id="ProtNLM"/>
    </source>
</evidence>
<dbReference type="Proteomes" id="UP000261540">
    <property type="component" value="Unplaced"/>
</dbReference>
<dbReference type="InterPro" id="IPR013783">
    <property type="entry name" value="Ig-like_fold"/>
</dbReference>
<dbReference type="InterPro" id="IPR036116">
    <property type="entry name" value="FN3_sf"/>
</dbReference>
<dbReference type="Gene3D" id="2.60.40.10">
    <property type="entry name" value="Immunoglobulins"/>
    <property type="match status" value="7"/>
</dbReference>
<keyword evidence="5" id="KW-0597">Phosphoprotein</keyword>
<dbReference type="CDD" id="cd00063">
    <property type="entry name" value="FN3"/>
    <property type="match status" value="1"/>
</dbReference>
<name>A0A3B3Q9Q6_9TELE</name>
<evidence type="ECO:0000256" key="1">
    <source>
        <dbReference type="ARBA" id="ARBA00004123"/>
    </source>
</evidence>
<comment type="similarity">
    <text evidence="3">Belongs to the protein kinase superfamily. CAMK Ser/Thr protein kinase family.</text>
</comment>
<keyword evidence="9" id="KW-0393">Immunoglobulin domain</keyword>
<dbReference type="AlphaFoldDB" id="A0A3B3Q9Q6"/>
<feature type="domain" description="Fibronectin type-III" evidence="11">
    <location>
        <begin position="582"/>
        <end position="620"/>
    </location>
</feature>
<dbReference type="InterPro" id="IPR007110">
    <property type="entry name" value="Ig-like_dom"/>
</dbReference>
<dbReference type="SUPFAM" id="SSF48726">
    <property type="entry name" value="Immunoglobulin"/>
    <property type="match status" value="5"/>
</dbReference>
<dbReference type="PANTHER" id="PTHR35971:SF5">
    <property type="entry name" value="OBSCURIN LIKE CYTOSKELETAL ADAPTOR 1"/>
    <property type="match status" value="1"/>
</dbReference>
<dbReference type="Pfam" id="PF07679">
    <property type="entry name" value="I-set"/>
    <property type="match status" value="5"/>
</dbReference>
<dbReference type="InterPro" id="IPR003598">
    <property type="entry name" value="Ig_sub2"/>
</dbReference>
<dbReference type="PROSITE" id="PS50853">
    <property type="entry name" value="FN3"/>
    <property type="match status" value="1"/>
</dbReference>
<dbReference type="SMART" id="SM00409">
    <property type="entry name" value="IG"/>
    <property type="match status" value="5"/>
</dbReference>
<evidence type="ECO:0000256" key="8">
    <source>
        <dbReference type="ARBA" id="ARBA00023242"/>
    </source>
</evidence>
<evidence type="ECO:0000256" key="5">
    <source>
        <dbReference type="ARBA" id="ARBA00022553"/>
    </source>
</evidence>
<evidence type="ECO:0000313" key="12">
    <source>
        <dbReference type="Ensembl" id="ENSPKIP00000002554.1"/>
    </source>
</evidence>
<evidence type="ECO:0000256" key="4">
    <source>
        <dbReference type="ARBA" id="ARBA00022490"/>
    </source>
</evidence>
<evidence type="ECO:0000256" key="6">
    <source>
        <dbReference type="ARBA" id="ARBA00022737"/>
    </source>
</evidence>
<dbReference type="GO" id="GO:0005634">
    <property type="term" value="C:nucleus"/>
    <property type="evidence" value="ECO:0007669"/>
    <property type="project" value="UniProtKB-SubCell"/>
</dbReference>
<evidence type="ECO:0000256" key="2">
    <source>
        <dbReference type="ARBA" id="ARBA00004496"/>
    </source>
</evidence>
<dbReference type="PANTHER" id="PTHR35971">
    <property type="entry name" value="SI:DKEY-31G6.6"/>
    <property type="match status" value="1"/>
</dbReference>
<dbReference type="Ensembl" id="ENSPKIT00000026500.1">
    <property type="protein sequence ID" value="ENSPKIP00000002554.1"/>
    <property type="gene ID" value="ENSPKIG00000020396.1"/>
</dbReference>
<feature type="domain" description="Ig-like" evidence="10">
    <location>
        <begin position="285"/>
        <end position="391"/>
    </location>
</feature>
<evidence type="ECO:0000313" key="13">
    <source>
        <dbReference type="Proteomes" id="UP000261540"/>
    </source>
</evidence>
<dbReference type="InterPro" id="IPR003961">
    <property type="entry name" value="FN3_dom"/>
</dbReference>
<keyword evidence="8" id="KW-0539">Nucleus</keyword>
<reference evidence="12" key="1">
    <citation type="submission" date="2025-08" db="UniProtKB">
        <authorList>
            <consortium name="Ensembl"/>
        </authorList>
    </citation>
    <scope>IDENTIFICATION</scope>
</reference>
<evidence type="ECO:0000259" key="11">
    <source>
        <dbReference type="PROSITE" id="PS50853"/>
    </source>
</evidence>
<dbReference type="FunFam" id="2.60.40.10:FF:000214">
    <property type="entry name" value="titin isoform X1"/>
    <property type="match status" value="1"/>
</dbReference>
<evidence type="ECO:0000256" key="9">
    <source>
        <dbReference type="ARBA" id="ARBA00023319"/>
    </source>
</evidence>
<evidence type="ECO:0000256" key="3">
    <source>
        <dbReference type="ARBA" id="ARBA00006692"/>
    </source>
</evidence>
<evidence type="ECO:0000256" key="7">
    <source>
        <dbReference type="ARBA" id="ARBA00023157"/>
    </source>
</evidence>
<dbReference type="SMART" id="SM00408">
    <property type="entry name" value="IGc2"/>
    <property type="match status" value="3"/>
</dbReference>
<dbReference type="FunFam" id="2.60.40.10:FF:000050">
    <property type="entry name" value="Titin isoform B"/>
    <property type="match status" value="2"/>
</dbReference>
<dbReference type="SUPFAM" id="SSF49265">
    <property type="entry name" value="Fibronectin type III"/>
    <property type="match status" value="1"/>
</dbReference>
<dbReference type="InterPro" id="IPR003599">
    <property type="entry name" value="Ig_sub"/>
</dbReference>
<keyword evidence="4" id="KW-0963">Cytoplasm</keyword>
<keyword evidence="7" id="KW-1015">Disulfide bond</keyword>
<dbReference type="FunFam" id="2.60.40.10:FF:001434">
    <property type="entry name" value="titin isoform X1"/>
    <property type="match status" value="1"/>
</dbReference>
<sequence length="620" mass="71315">AQEPGWYKPPVEFTKPLEDQTVEEEATAILECEVSREKAEVRWFREGQEIHKTKKYDIVTDGRKRKLIIQGCTLDDSKTYTCDAKDFKTSAFLNVEREYYSHVNTNKRTNADLLQMILTKYVCRGSSTYGSEIRKGKKYEIIAKGVQHILIVNKAVFDDEAEYECDAKTSKTSGMLTVIGEFKLIIHLYFQCFINGVIKFCHMNKKFYETKYSELAADFISRPQSQEVVEGQKAEFVCSVSKDTYEVKWLKGDKELEAGEKYDIVCDGKRRALIIKDCLLQDEGPYVALIGTTRATAELFVIEEDLRIIEPLEDCETQEKRTVTFSCKVNKPNVTVQWMKAGEEITFNKHISYRVDKDKHMLTIKECSLADEAEYSVIAGSDKSTAELIISEAPTDFLTKLVDQTVTEFEDAEFSCMLTKDKGEVKWYKNGREIKEGPRYFFEKEGEMCKLHIKECRPDDEARLFVEGKLEIITPPKDIFEAPGSDVIFEVELNKDRNLVIDAGKPFTMIVPYDAYPRAEAEWFYNEIYLPEENIDTFTDRTEYKLNEPEKSDQGRYKIIIRNKHGKAEAFINLEVIDVPEAPQNVNVRNVNKFGATLSWEPPLYDGGSEITAYIIELPS</sequence>
<dbReference type="InterPro" id="IPR036179">
    <property type="entry name" value="Ig-like_dom_sf"/>
</dbReference>
<feature type="domain" description="Ig-like" evidence="10">
    <location>
        <begin position="9"/>
        <end position="94"/>
    </location>
</feature>
<evidence type="ECO:0000259" key="10">
    <source>
        <dbReference type="PROSITE" id="PS50835"/>
    </source>
</evidence>
<dbReference type="GeneTree" id="ENSGT01110000267173"/>
<dbReference type="InterPro" id="IPR013098">
    <property type="entry name" value="Ig_I-set"/>
</dbReference>
<organism evidence="12 13">
    <name type="scientific">Paramormyrops kingsleyae</name>
    <dbReference type="NCBI Taxonomy" id="1676925"/>
    <lineage>
        <taxon>Eukaryota</taxon>
        <taxon>Metazoa</taxon>
        <taxon>Chordata</taxon>
        <taxon>Craniata</taxon>
        <taxon>Vertebrata</taxon>
        <taxon>Euteleostomi</taxon>
        <taxon>Actinopterygii</taxon>
        <taxon>Neopterygii</taxon>
        <taxon>Teleostei</taxon>
        <taxon>Osteoglossocephala</taxon>
        <taxon>Osteoglossomorpha</taxon>
        <taxon>Osteoglossiformes</taxon>
        <taxon>Mormyridae</taxon>
        <taxon>Paramormyrops</taxon>
    </lineage>
</organism>
<protein>
    <recommendedName>
        <fullName evidence="14">Ig-like domain-containing protein</fullName>
    </recommendedName>
</protein>
<proteinExistence type="inferred from homology"/>
<dbReference type="InterPro" id="IPR052385">
    <property type="entry name" value="Obscurin/Obscurin-like_Reg"/>
</dbReference>
<keyword evidence="13" id="KW-1185">Reference proteome</keyword>
<comment type="subcellular location">
    <subcellularLocation>
        <location evidence="2">Cytoplasm</location>
    </subcellularLocation>
    <subcellularLocation>
        <location evidence="1">Nucleus</location>
    </subcellularLocation>
</comment>
<dbReference type="STRING" id="1676925.ENSPKIP00000002554"/>
<dbReference type="GO" id="GO:0005737">
    <property type="term" value="C:cytoplasm"/>
    <property type="evidence" value="ECO:0007669"/>
    <property type="project" value="UniProtKB-SubCell"/>
</dbReference>
<keyword evidence="6" id="KW-0677">Repeat</keyword>
<accession>A0A3B3Q9Q6</accession>